<reference evidence="3 4" key="1">
    <citation type="submission" date="2019-07" db="EMBL/GenBank/DDBJ databases">
        <title>Whole genome shotgun sequence of Lactobacillus aviarius subsp. aviarius NBRC 102162.</title>
        <authorList>
            <person name="Hosoyama A."/>
            <person name="Uohara A."/>
            <person name="Ohji S."/>
            <person name="Ichikawa N."/>
        </authorList>
    </citation>
    <scope>NUCLEOTIDE SEQUENCE [LARGE SCALE GENOMIC DNA]</scope>
    <source>
        <strain evidence="3 4">NBRC 102162</strain>
    </source>
</reference>
<gene>
    <name evidence="3" type="ORF">LAV01_04330</name>
</gene>
<dbReference type="SMART" id="SM00942">
    <property type="entry name" value="PriCT_1"/>
    <property type="match status" value="1"/>
</dbReference>
<accession>A0A510WSP9</accession>
<dbReference type="InterPro" id="IPR014820">
    <property type="entry name" value="PriCT_1"/>
</dbReference>
<dbReference type="Pfam" id="PF09250">
    <property type="entry name" value="Prim-Pol"/>
    <property type="match status" value="1"/>
</dbReference>
<proteinExistence type="predicted"/>
<dbReference type="GeneID" id="29933715"/>
<sequence>MNTKEQALNLASQGFKVFQLSHNSKIPLKNTHGYKDATNNIDEIRNTFKPFNNLGIGLSVNHLVLVDLDVNNSDQLKDVLGELNKRRYDLPQTYTERTKSGGTHLIYKTDRTLKPTNKTLFSLGNHTGAEIRTDGVIIAPSCVAEHVYKPLNNISLKDVTNAPGWIYSALERKENNDFNYKVKAPTQKYYTGQKLDAIAQGVGNGNRNNWLTGVVGWLFGTGADPETVYQFAHSINLTFVSPPLPDKEVNNIFKSILERIAK</sequence>
<evidence type="ECO:0000313" key="4">
    <source>
        <dbReference type="Proteomes" id="UP000321722"/>
    </source>
</evidence>
<dbReference type="CDD" id="cd04859">
    <property type="entry name" value="Prim_Pol"/>
    <property type="match status" value="1"/>
</dbReference>
<protein>
    <recommendedName>
        <fullName evidence="5">DNA primase</fullName>
    </recommendedName>
</protein>
<dbReference type="InterPro" id="IPR015330">
    <property type="entry name" value="DNA_primase/pol_bifunc_N"/>
</dbReference>
<evidence type="ECO:0000313" key="3">
    <source>
        <dbReference type="EMBL" id="GEK41601.1"/>
    </source>
</evidence>
<organism evidence="3 4">
    <name type="scientific">Ligilactobacillus aviarius</name>
    <dbReference type="NCBI Taxonomy" id="1606"/>
    <lineage>
        <taxon>Bacteria</taxon>
        <taxon>Bacillati</taxon>
        <taxon>Bacillota</taxon>
        <taxon>Bacilli</taxon>
        <taxon>Lactobacillales</taxon>
        <taxon>Lactobacillaceae</taxon>
        <taxon>Ligilactobacillus</taxon>
    </lineage>
</organism>
<feature type="domain" description="DNA primase/polymerase bifunctional N-terminal" evidence="2">
    <location>
        <begin position="7"/>
        <end position="166"/>
    </location>
</feature>
<dbReference type="AlphaFoldDB" id="A0A510WSP9"/>
<dbReference type="Proteomes" id="UP000321722">
    <property type="component" value="Unassembled WGS sequence"/>
</dbReference>
<evidence type="ECO:0000259" key="1">
    <source>
        <dbReference type="SMART" id="SM00942"/>
    </source>
</evidence>
<comment type="caution">
    <text evidence="3">The sequence shown here is derived from an EMBL/GenBank/DDBJ whole genome shotgun (WGS) entry which is preliminary data.</text>
</comment>
<keyword evidence="4" id="KW-1185">Reference proteome</keyword>
<evidence type="ECO:0008006" key="5">
    <source>
        <dbReference type="Google" id="ProtNLM"/>
    </source>
</evidence>
<dbReference type="RefSeq" id="WP_057827660.1">
    <property type="nucleotide sequence ID" value="NZ_BAAACL010000001.1"/>
</dbReference>
<evidence type="ECO:0000259" key="2">
    <source>
        <dbReference type="SMART" id="SM00943"/>
    </source>
</evidence>
<dbReference type="EMBL" id="BJUI01000003">
    <property type="protein sequence ID" value="GEK41601.1"/>
    <property type="molecule type" value="Genomic_DNA"/>
</dbReference>
<dbReference type="Pfam" id="PF08708">
    <property type="entry name" value="PriCT_1"/>
    <property type="match status" value="1"/>
</dbReference>
<dbReference type="SUPFAM" id="SSF56747">
    <property type="entry name" value="Prim-pol domain"/>
    <property type="match status" value="1"/>
</dbReference>
<name>A0A510WSP9_9LACO</name>
<feature type="domain" description="Primase C-terminal 1" evidence="1">
    <location>
        <begin position="196"/>
        <end position="262"/>
    </location>
</feature>
<dbReference type="SMART" id="SM00943">
    <property type="entry name" value="Prim-Pol"/>
    <property type="match status" value="1"/>
</dbReference>